<evidence type="ECO:0000256" key="2">
    <source>
        <dbReference type="ARBA" id="ARBA00022771"/>
    </source>
</evidence>
<evidence type="ECO:0000256" key="3">
    <source>
        <dbReference type="ARBA" id="ARBA00022833"/>
    </source>
</evidence>
<dbReference type="PROSITE" id="PS50950">
    <property type="entry name" value="ZF_THAP"/>
    <property type="match status" value="1"/>
</dbReference>
<gene>
    <name evidence="8" type="ORF">COCON_G00217510</name>
</gene>
<keyword evidence="9" id="KW-1185">Reference proteome</keyword>
<dbReference type="PANTHER" id="PTHR31751">
    <property type="entry name" value="SI:CH211-108C17.2-RELATED-RELATED"/>
    <property type="match status" value="1"/>
</dbReference>
<feature type="region of interest" description="Disordered" evidence="6">
    <location>
        <begin position="149"/>
        <end position="185"/>
    </location>
</feature>
<comment type="caution">
    <text evidence="8">The sequence shown here is derived from an EMBL/GenBank/DDBJ whole genome shotgun (WGS) entry which is preliminary data.</text>
</comment>
<dbReference type="OrthoDB" id="5967653at2759"/>
<evidence type="ECO:0000256" key="4">
    <source>
        <dbReference type="ARBA" id="ARBA00023125"/>
    </source>
</evidence>
<dbReference type="AlphaFoldDB" id="A0A9Q1HNR0"/>
<accession>A0A9Q1HNR0</accession>
<dbReference type="InterPro" id="IPR006612">
    <property type="entry name" value="THAP_Znf"/>
</dbReference>
<dbReference type="EMBL" id="JAFJMO010000017">
    <property type="protein sequence ID" value="KAJ8252439.1"/>
    <property type="molecule type" value="Genomic_DNA"/>
</dbReference>
<keyword evidence="4 5" id="KW-0238">DNA-binding</keyword>
<feature type="domain" description="THAP-type" evidence="7">
    <location>
        <begin position="1"/>
        <end position="85"/>
    </location>
</feature>
<dbReference type="SUPFAM" id="SSF57716">
    <property type="entry name" value="Glucocorticoid receptor-like (DNA-binding domain)"/>
    <property type="match status" value="1"/>
</dbReference>
<dbReference type="PANTHER" id="PTHR31751:SF44">
    <property type="entry name" value="SI:CH211-211K8.4-RELATED"/>
    <property type="match status" value="1"/>
</dbReference>
<dbReference type="GO" id="GO:0003677">
    <property type="term" value="F:DNA binding"/>
    <property type="evidence" value="ECO:0007669"/>
    <property type="project" value="UniProtKB-UniRule"/>
</dbReference>
<evidence type="ECO:0000256" key="5">
    <source>
        <dbReference type="PROSITE-ProRule" id="PRU00309"/>
    </source>
</evidence>
<name>A0A9Q1HNR0_CONCO</name>
<evidence type="ECO:0000259" key="7">
    <source>
        <dbReference type="PROSITE" id="PS50950"/>
    </source>
</evidence>
<dbReference type="Pfam" id="PF05485">
    <property type="entry name" value="THAP"/>
    <property type="match status" value="1"/>
</dbReference>
<evidence type="ECO:0000256" key="1">
    <source>
        <dbReference type="ARBA" id="ARBA00022723"/>
    </source>
</evidence>
<evidence type="ECO:0000313" key="8">
    <source>
        <dbReference type="EMBL" id="KAJ8252439.1"/>
    </source>
</evidence>
<evidence type="ECO:0000256" key="6">
    <source>
        <dbReference type="SAM" id="MobiDB-lite"/>
    </source>
</evidence>
<dbReference type="Proteomes" id="UP001152803">
    <property type="component" value="Unassembled WGS sequence"/>
</dbReference>
<dbReference type="SMART" id="SM00692">
    <property type="entry name" value="DM3"/>
    <property type="match status" value="1"/>
</dbReference>
<keyword evidence="3" id="KW-0862">Zinc</keyword>
<evidence type="ECO:0000313" key="9">
    <source>
        <dbReference type="Proteomes" id="UP001152803"/>
    </source>
</evidence>
<reference evidence="8" key="1">
    <citation type="journal article" date="2023" name="Science">
        <title>Genome structures resolve the early diversification of teleost fishes.</title>
        <authorList>
            <person name="Parey E."/>
            <person name="Louis A."/>
            <person name="Montfort J."/>
            <person name="Bouchez O."/>
            <person name="Roques C."/>
            <person name="Iampietro C."/>
            <person name="Lluch J."/>
            <person name="Castinel A."/>
            <person name="Donnadieu C."/>
            <person name="Desvignes T."/>
            <person name="Floi Bucao C."/>
            <person name="Jouanno E."/>
            <person name="Wen M."/>
            <person name="Mejri S."/>
            <person name="Dirks R."/>
            <person name="Jansen H."/>
            <person name="Henkel C."/>
            <person name="Chen W.J."/>
            <person name="Zahm M."/>
            <person name="Cabau C."/>
            <person name="Klopp C."/>
            <person name="Thompson A.W."/>
            <person name="Robinson-Rechavi M."/>
            <person name="Braasch I."/>
            <person name="Lecointre G."/>
            <person name="Bobe J."/>
            <person name="Postlethwait J.H."/>
            <person name="Berthelot C."/>
            <person name="Roest Crollius H."/>
            <person name="Guiguen Y."/>
        </authorList>
    </citation>
    <scope>NUCLEOTIDE SEQUENCE</scope>
    <source>
        <strain evidence="8">Concon-B</strain>
    </source>
</reference>
<protein>
    <recommendedName>
        <fullName evidence="7">THAP-type domain-containing protein</fullName>
    </recommendedName>
</protein>
<dbReference type="SMART" id="SM00980">
    <property type="entry name" value="THAP"/>
    <property type="match status" value="1"/>
</dbReference>
<proteinExistence type="predicted"/>
<sequence length="303" mass="33415">MVAICSVDGCYVRDGLHEPPSRGRNPNVYGQWMLFLGLEDKEYVRSSIRVCNKHFTVDCFSNYMAVQMGFGKRLYLNPDAVPTLSHGGEAVLVSTREMGCQTDPPKTRDMSVSAWIPPTFRSKALQVHLRPATRSVSCEAVSLPSLPMFSTPTSPPEKRPHLECSIDDSTNVPDDSDPSLLENTVSDTPVDQMTKYIVYEDCLLELFQSCSFCRHACAVEQFCQGTLVSIKATCTHCSLVKRWKSQPHVGSIPAGDLHLSAAIAITGSSFAQTDKVLNALRVKGISESTYYSHQGQVFQNHCG</sequence>
<keyword evidence="1" id="KW-0479">Metal-binding</keyword>
<dbReference type="GO" id="GO:0008270">
    <property type="term" value="F:zinc ion binding"/>
    <property type="evidence" value="ECO:0007669"/>
    <property type="project" value="UniProtKB-KW"/>
</dbReference>
<keyword evidence="2 5" id="KW-0863">Zinc-finger</keyword>
<organism evidence="8 9">
    <name type="scientific">Conger conger</name>
    <name type="common">Conger eel</name>
    <name type="synonym">Muraena conger</name>
    <dbReference type="NCBI Taxonomy" id="82655"/>
    <lineage>
        <taxon>Eukaryota</taxon>
        <taxon>Metazoa</taxon>
        <taxon>Chordata</taxon>
        <taxon>Craniata</taxon>
        <taxon>Vertebrata</taxon>
        <taxon>Euteleostomi</taxon>
        <taxon>Actinopterygii</taxon>
        <taxon>Neopterygii</taxon>
        <taxon>Teleostei</taxon>
        <taxon>Anguilliformes</taxon>
        <taxon>Congridae</taxon>
        <taxon>Conger</taxon>
    </lineage>
</organism>